<dbReference type="EMBL" id="BPVZ01000080">
    <property type="protein sequence ID" value="GKV28869.1"/>
    <property type="molecule type" value="Genomic_DNA"/>
</dbReference>
<evidence type="ECO:0000313" key="3">
    <source>
        <dbReference type="Proteomes" id="UP001054252"/>
    </source>
</evidence>
<comment type="caution">
    <text evidence="2">The sequence shown here is derived from an EMBL/GenBank/DDBJ whole genome shotgun (WGS) entry which is preliminary data.</text>
</comment>
<name>A0AAV5KW12_9ROSI</name>
<reference evidence="2 3" key="1">
    <citation type="journal article" date="2021" name="Commun. Biol.">
        <title>The genome of Shorea leprosula (Dipterocarpaceae) highlights the ecological relevance of drought in aseasonal tropical rainforests.</title>
        <authorList>
            <person name="Ng K.K.S."/>
            <person name="Kobayashi M.J."/>
            <person name="Fawcett J.A."/>
            <person name="Hatakeyama M."/>
            <person name="Paape T."/>
            <person name="Ng C.H."/>
            <person name="Ang C.C."/>
            <person name="Tnah L.H."/>
            <person name="Lee C.T."/>
            <person name="Nishiyama T."/>
            <person name="Sese J."/>
            <person name="O'Brien M.J."/>
            <person name="Copetti D."/>
            <person name="Mohd Noor M.I."/>
            <person name="Ong R.C."/>
            <person name="Putra M."/>
            <person name="Sireger I.Z."/>
            <person name="Indrioko S."/>
            <person name="Kosugi Y."/>
            <person name="Izuno A."/>
            <person name="Isagi Y."/>
            <person name="Lee S.L."/>
            <person name="Shimizu K.K."/>
        </authorList>
    </citation>
    <scope>NUCLEOTIDE SEQUENCE [LARGE SCALE GENOMIC DNA]</scope>
    <source>
        <strain evidence="2">214</strain>
    </source>
</reference>
<keyword evidence="3" id="KW-1185">Reference proteome</keyword>
<dbReference type="AlphaFoldDB" id="A0AAV5KW12"/>
<evidence type="ECO:0000313" key="2">
    <source>
        <dbReference type="EMBL" id="GKV28869.1"/>
    </source>
</evidence>
<accession>A0AAV5KW12</accession>
<gene>
    <name evidence="2" type="ORF">SLEP1_g37857</name>
</gene>
<organism evidence="2 3">
    <name type="scientific">Rubroshorea leprosula</name>
    <dbReference type="NCBI Taxonomy" id="152421"/>
    <lineage>
        <taxon>Eukaryota</taxon>
        <taxon>Viridiplantae</taxon>
        <taxon>Streptophyta</taxon>
        <taxon>Embryophyta</taxon>
        <taxon>Tracheophyta</taxon>
        <taxon>Spermatophyta</taxon>
        <taxon>Magnoliopsida</taxon>
        <taxon>eudicotyledons</taxon>
        <taxon>Gunneridae</taxon>
        <taxon>Pentapetalae</taxon>
        <taxon>rosids</taxon>
        <taxon>malvids</taxon>
        <taxon>Malvales</taxon>
        <taxon>Dipterocarpaceae</taxon>
        <taxon>Rubroshorea</taxon>
    </lineage>
</organism>
<feature type="compositionally biased region" description="Basic and acidic residues" evidence="1">
    <location>
        <begin position="1"/>
        <end position="20"/>
    </location>
</feature>
<evidence type="ECO:0000256" key="1">
    <source>
        <dbReference type="SAM" id="MobiDB-lite"/>
    </source>
</evidence>
<protein>
    <submittedName>
        <fullName evidence="2">Uncharacterized protein</fullName>
    </submittedName>
</protein>
<proteinExistence type="predicted"/>
<dbReference type="Proteomes" id="UP001054252">
    <property type="component" value="Unassembled WGS sequence"/>
</dbReference>
<feature type="region of interest" description="Disordered" evidence="1">
    <location>
        <begin position="1"/>
        <end position="29"/>
    </location>
</feature>
<sequence length="102" mass="11767">MAKLSEKKGRSRSDWRDPTHGTRLRSSLSLPSQKPLFRVYLEGERIRLKSNLVGNGGLSSEDDRRLRKLAIERGKERPRGCSAAVRRRRQLATVVRQRQADR</sequence>